<sequence>MASSRTHSESDIKSVDIEKHEIGTSGLKHVEHVPDKAKVREAANAAYAAAVTQGNLNPWSKESFQLYGCALISFACSMGNGYDGSLMTSINAMDSYAKQFNAGGLGPTTGIIFSIYTIGQMAGSLFAGPICDRFGRRGGMFTGCLIIMCGTSIIATALTQHQFIAGRFVLGMGIAIAIVGAPTYCIEIAPPHWRGRMTALYNTGWNAGAIPAAAICLGTKSIQNNWAWRIPLIIQALPAFVVCCLVWFLPESPRWLFFNGRTQEATDFLVKFHGNNDPENPLVKLQLEEFKDNIKLDGSDKRWWDLKDLFLSHSARWRILMVFIMGLFGQMSGNGLGYFNVDIYSSLGFDEFMKFAMNLISTCLSALVAWIAVSLSDRMPRRKVLIIGTAVCSVMLACNAGLSAKWAAYGDGPKDLRVGQLAAAFFFLFNIAYGFTYTPLQSLYPAECLETTTRAKGISIKILVISATSFINLLCIPIALANIKWKLMIVFVVWDAFETVIWYFFGVETLGRTLEELQEIFDSPNPVKASLEKKKIAITNNEVLVVA</sequence>
<keyword evidence="12" id="KW-1185">Reference proteome</keyword>
<evidence type="ECO:0000256" key="8">
    <source>
        <dbReference type="RuleBase" id="RU003346"/>
    </source>
</evidence>
<gene>
    <name evidence="11" type="ORF">EXIGLDRAFT_162289</name>
</gene>
<evidence type="ECO:0000256" key="9">
    <source>
        <dbReference type="SAM" id="Phobius"/>
    </source>
</evidence>
<dbReference type="FunFam" id="1.20.1250.20:FF:000134">
    <property type="entry name" value="MFS sugar transporter protein"/>
    <property type="match status" value="1"/>
</dbReference>
<name>A0A165FG26_EXIGL</name>
<dbReference type="NCBIfam" id="TIGR00879">
    <property type="entry name" value="SP"/>
    <property type="match status" value="1"/>
</dbReference>
<evidence type="ECO:0000256" key="4">
    <source>
        <dbReference type="ARBA" id="ARBA00022692"/>
    </source>
</evidence>
<evidence type="ECO:0000256" key="1">
    <source>
        <dbReference type="ARBA" id="ARBA00004141"/>
    </source>
</evidence>
<organism evidence="11 12">
    <name type="scientific">Exidia glandulosa HHB12029</name>
    <dbReference type="NCBI Taxonomy" id="1314781"/>
    <lineage>
        <taxon>Eukaryota</taxon>
        <taxon>Fungi</taxon>
        <taxon>Dikarya</taxon>
        <taxon>Basidiomycota</taxon>
        <taxon>Agaricomycotina</taxon>
        <taxon>Agaricomycetes</taxon>
        <taxon>Auriculariales</taxon>
        <taxon>Exidiaceae</taxon>
        <taxon>Exidia</taxon>
    </lineage>
</organism>
<dbReference type="EMBL" id="KV426086">
    <property type="protein sequence ID" value="KZV88935.1"/>
    <property type="molecule type" value="Genomic_DNA"/>
</dbReference>
<keyword evidence="4 9" id="KW-0812">Transmembrane</keyword>
<evidence type="ECO:0000259" key="10">
    <source>
        <dbReference type="PROSITE" id="PS50850"/>
    </source>
</evidence>
<keyword evidence="5 9" id="KW-1133">Transmembrane helix</keyword>
<protein>
    <submittedName>
        <fullName evidence="11">General substrate transporter</fullName>
    </submittedName>
</protein>
<feature type="transmembrane region" description="Helical" evidence="9">
    <location>
        <begin position="226"/>
        <end position="249"/>
    </location>
</feature>
<dbReference type="PANTHER" id="PTHR48022">
    <property type="entry name" value="PLASTIDIC GLUCOSE TRANSPORTER 4"/>
    <property type="match status" value="1"/>
</dbReference>
<evidence type="ECO:0000256" key="5">
    <source>
        <dbReference type="ARBA" id="ARBA00022989"/>
    </source>
</evidence>
<dbReference type="Proteomes" id="UP000077266">
    <property type="component" value="Unassembled WGS sequence"/>
</dbReference>
<dbReference type="InterPro" id="IPR003663">
    <property type="entry name" value="Sugar/inositol_transpt"/>
</dbReference>
<dbReference type="SUPFAM" id="SSF103473">
    <property type="entry name" value="MFS general substrate transporter"/>
    <property type="match status" value="1"/>
</dbReference>
<accession>A0A165FG26</accession>
<dbReference type="Pfam" id="PF00083">
    <property type="entry name" value="Sugar_tr"/>
    <property type="match status" value="1"/>
</dbReference>
<feature type="transmembrane region" description="Helical" evidence="9">
    <location>
        <begin position="352"/>
        <end position="373"/>
    </location>
</feature>
<dbReference type="InterPro" id="IPR036259">
    <property type="entry name" value="MFS_trans_sf"/>
</dbReference>
<comment type="similarity">
    <text evidence="2 8">Belongs to the major facilitator superfamily. Sugar transporter (TC 2.A.1.1) family.</text>
</comment>
<dbReference type="InterPro" id="IPR005828">
    <property type="entry name" value="MFS_sugar_transport-like"/>
</dbReference>
<feature type="transmembrane region" description="Helical" evidence="9">
    <location>
        <begin position="487"/>
        <end position="505"/>
    </location>
</feature>
<comment type="catalytic activity">
    <reaction evidence="7">
        <text>myo-inositol(out) + H(+)(out) = myo-inositol(in) + H(+)(in)</text>
        <dbReference type="Rhea" id="RHEA:60364"/>
        <dbReference type="ChEBI" id="CHEBI:15378"/>
        <dbReference type="ChEBI" id="CHEBI:17268"/>
    </reaction>
</comment>
<feature type="transmembrane region" description="Helical" evidence="9">
    <location>
        <begin position="319"/>
        <end position="340"/>
    </location>
</feature>
<keyword evidence="6 9" id="KW-0472">Membrane</keyword>
<dbReference type="InParanoid" id="A0A165FG26"/>
<evidence type="ECO:0000313" key="11">
    <source>
        <dbReference type="EMBL" id="KZV88935.1"/>
    </source>
</evidence>
<dbReference type="GO" id="GO:0005351">
    <property type="term" value="F:carbohydrate:proton symporter activity"/>
    <property type="evidence" value="ECO:0007669"/>
    <property type="project" value="TreeGrafter"/>
</dbReference>
<dbReference type="STRING" id="1314781.A0A165FG26"/>
<evidence type="ECO:0000256" key="7">
    <source>
        <dbReference type="ARBA" id="ARBA00049119"/>
    </source>
</evidence>
<evidence type="ECO:0000313" key="12">
    <source>
        <dbReference type="Proteomes" id="UP000077266"/>
    </source>
</evidence>
<feature type="transmembrane region" description="Helical" evidence="9">
    <location>
        <begin position="460"/>
        <end position="481"/>
    </location>
</feature>
<keyword evidence="3 8" id="KW-0813">Transport</keyword>
<comment type="subcellular location">
    <subcellularLocation>
        <location evidence="1">Membrane</location>
        <topology evidence="1">Multi-pass membrane protein</topology>
    </subcellularLocation>
</comment>
<evidence type="ECO:0000256" key="3">
    <source>
        <dbReference type="ARBA" id="ARBA00022448"/>
    </source>
</evidence>
<feature type="transmembrane region" description="Helical" evidence="9">
    <location>
        <begin position="164"/>
        <end position="186"/>
    </location>
</feature>
<dbReference type="InterPro" id="IPR050360">
    <property type="entry name" value="MFS_Sugar_Transporters"/>
</dbReference>
<dbReference type="PANTHER" id="PTHR48022:SF36">
    <property type="entry name" value="LACTOSE PERMEASE, PUTATIVE (AFU_ORTHOLOGUE AFUA_1G17310)-RELATED"/>
    <property type="match status" value="1"/>
</dbReference>
<feature type="transmembrane region" description="Helical" evidence="9">
    <location>
        <begin position="385"/>
        <end position="409"/>
    </location>
</feature>
<dbReference type="GO" id="GO:0016020">
    <property type="term" value="C:membrane"/>
    <property type="evidence" value="ECO:0007669"/>
    <property type="project" value="UniProtKB-SubCell"/>
</dbReference>
<evidence type="ECO:0000256" key="6">
    <source>
        <dbReference type="ARBA" id="ARBA00023136"/>
    </source>
</evidence>
<proteinExistence type="inferred from homology"/>
<dbReference type="AlphaFoldDB" id="A0A165FG26"/>
<feature type="transmembrane region" description="Helical" evidence="9">
    <location>
        <begin position="421"/>
        <end position="440"/>
    </location>
</feature>
<evidence type="ECO:0000256" key="2">
    <source>
        <dbReference type="ARBA" id="ARBA00010992"/>
    </source>
</evidence>
<dbReference type="Gene3D" id="1.20.1250.20">
    <property type="entry name" value="MFS general substrate transporter like domains"/>
    <property type="match status" value="1"/>
</dbReference>
<reference evidence="11 12" key="1">
    <citation type="journal article" date="2016" name="Mol. Biol. Evol.">
        <title>Comparative Genomics of Early-Diverging Mushroom-Forming Fungi Provides Insights into the Origins of Lignocellulose Decay Capabilities.</title>
        <authorList>
            <person name="Nagy L.G."/>
            <person name="Riley R."/>
            <person name="Tritt A."/>
            <person name="Adam C."/>
            <person name="Daum C."/>
            <person name="Floudas D."/>
            <person name="Sun H."/>
            <person name="Yadav J.S."/>
            <person name="Pangilinan J."/>
            <person name="Larsson K.H."/>
            <person name="Matsuura K."/>
            <person name="Barry K."/>
            <person name="Labutti K."/>
            <person name="Kuo R."/>
            <person name="Ohm R.A."/>
            <person name="Bhattacharya S.S."/>
            <person name="Shirouzu T."/>
            <person name="Yoshinaga Y."/>
            <person name="Martin F.M."/>
            <person name="Grigoriev I.V."/>
            <person name="Hibbett D.S."/>
        </authorList>
    </citation>
    <scope>NUCLEOTIDE SEQUENCE [LARGE SCALE GENOMIC DNA]</scope>
    <source>
        <strain evidence="11 12">HHB12029</strain>
    </source>
</reference>
<feature type="transmembrane region" description="Helical" evidence="9">
    <location>
        <begin position="102"/>
        <end position="127"/>
    </location>
</feature>
<feature type="transmembrane region" description="Helical" evidence="9">
    <location>
        <begin position="139"/>
        <end position="158"/>
    </location>
</feature>
<dbReference type="OrthoDB" id="6133115at2759"/>
<feature type="domain" description="Major facilitator superfamily (MFS) profile" evidence="10">
    <location>
        <begin position="69"/>
        <end position="510"/>
    </location>
</feature>
<dbReference type="InterPro" id="IPR020846">
    <property type="entry name" value="MFS_dom"/>
</dbReference>
<dbReference type="PROSITE" id="PS50850">
    <property type="entry name" value="MFS"/>
    <property type="match status" value="1"/>
</dbReference>